<protein>
    <recommendedName>
        <fullName evidence="4">ABC transporter domain-containing protein</fullName>
    </recommendedName>
</protein>
<dbReference type="PROSITE" id="PS50893">
    <property type="entry name" value="ABC_TRANSPORTER_2"/>
    <property type="match status" value="1"/>
</dbReference>
<dbReference type="EMBL" id="CADCTC010000265">
    <property type="protein sequence ID" value="CAA9295061.1"/>
    <property type="molecule type" value="Genomic_DNA"/>
</dbReference>
<gene>
    <name evidence="5" type="ORF">AVDCRST_MAG77-5111</name>
</gene>
<evidence type="ECO:0000256" key="3">
    <source>
        <dbReference type="ARBA" id="ARBA00022840"/>
    </source>
</evidence>
<evidence type="ECO:0000313" key="5">
    <source>
        <dbReference type="EMBL" id="CAA9295061.1"/>
    </source>
</evidence>
<organism evidence="5">
    <name type="scientific">uncultured Chloroflexota bacterium</name>
    <dbReference type="NCBI Taxonomy" id="166587"/>
    <lineage>
        <taxon>Bacteria</taxon>
        <taxon>Bacillati</taxon>
        <taxon>Chloroflexota</taxon>
        <taxon>environmental samples</taxon>
    </lineage>
</organism>
<evidence type="ECO:0000256" key="2">
    <source>
        <dbReference type="ARBA" id="ARBA00022741"/>
    </source>
</evidence>
<dbReference type="InterPro" id="IPR003593">
    <property type="entry name" value="AAA+_ATPase"/>
</dbReference>
<dbReference type="InterPro" id="IPR027417">
    <property type="entry name" value="P-loop_NTPase"/>
</dbReference>
<dbReference type="SMART" id="SM00382">
    <property type="entry name" value="AAA"/>
    <property type="match status" value="1"/>
</dbReference>
<dbReference type="InterPro" id="IPR003439">
    <property type="entry name" value="ABC_transporter-like_ATP-bd"/>
</dbReference>
<dbReference type="AlphaFoldDB" id="A0A6J4K3S5"/>
<dbReference type="Gene3D" id="3.40.50.300">
    <property type="entry name" value="P-loop containing nucleotide triphosphate hydrolases"/>
    <property type="match status" value="1"/>
</dbReference>
<dbReference type="GO" id="GO:0005524">
    <property type="term" value="F:ATP binding"/>
    <property type="evidence" value="ECO:0007669"/>
    <property type="project" value="UniProtKB-KW"/>
</dbReference>
<keyword evidence="2" id="KW-0547">Nucleotide-binding</keyword>
<name>A0A6J4K3S5_9CHLR</name>
<dbReference type="InterPro" id="IPR017871">
    <property type="entry name" value="ABC_transporter-like_CS"/>
</dbReference>
<dbReference type="GO" id="GO:0016887">
    <property type="term" value="F:ATP hydrolysis activity"/>
    <property type="evidence" value="ECO:0007669"/>
    <property type="project" value="InterPro"/>
</dbReference>
<dbReference type="PANTHER" id="PTHR42781:SF4">
    <property type="entry name" value="SPERMIDINE_PUTRESCINE IMPORT ATP-BINDING PROTEIN POTA"/>
    <property type="match status" value="1"/>
</dbReference>
<dbReference type="PANTHER" id="PTHR42781">
    <property type="entry name" value="SPERMIDINE/PUTRESCINE IMPORT ATP-BINDING PROTEIN POTA"/>
    <property type="match status" value="1"/>
</dbReference>
<sequence length="267" mass="28566">MRQVAADVSALAAPGKQGTPHAAILAAEGLRVKHGQRVTLDVARLEVAEGELLALLGPNGAGKSTLLRCLALLERPEAGVVTFHGRPLAWRDALAYRRRTATLLQEPALLDTSVFENVAVGLKLRGVARAEIAPRVAAWLDRLGIGGLARRAARTLSGGEARRVSLARALVLEPEVLFLDEPCVGLDAPTRSSFIGQLAAILDEQRLTAVLVTHDQAEARALADRVAVLLDGRIREMGPVAAVLDAPEDSAVAAFLRPERLPERRRR</sequence>
<dbReference type="SUPFAM" id="SSF52540">
    <property type="entry name" value="P-loop containing nucleoside triphosphate hydrolases"/>
    <property type="match status" value="1"/>
</dbReference>
<dbReference type="Pfam" id="PF00005">
    <property type="entry name" value="ABC_tran"/>
    <property type="match status" value="1"/>
</dbReference>
<evidence type="ECO:0000256" key="1">
    <source>
        <dbReference type="ARBA" id="ARBA00022448"/>
    </source>
</evidence>
<accession>A0A6J4K3S5</accession>
<reference evidence="5" key="1">
    <citation type="submission" date="2020-02" db="EMBL/GenBank/DDBJ databases">
        <authorList>
            <person name="Meier V. D."/>
        </authorList>
    </citation>
    <scope>NUCLEOTIDE SEQUENCE</scope>
    <source>
        <strain evidence="5">AVDCRST_MAG77</strain>
    </source>
</reference>
<keyword evidence="3" id="KW-0067">ATP-binding</keyword>
<keyword evidence="1" id="KW-0813">Transport</keyword>
<dbReference type="PROSITE" id="PS00211">
    <property type="entry name" value="ABC_TRANSPORTER_1"/>
    <property type="match status" value="1"/>
</dbReference>
<evidence type="ECO:0000259" key="4">
    <source>
        <dbReference type="PROSITE" id="PS50893"/>
    </source>
</evidence>
<feature type="domain" description="ABC transporter" evidence="4">
    <location>
        <begin position="25"/>
        <end position="256"/>
    </location>
</feature>
<dbReference type="InterPro" id="IPR050093">
    <property type="entry name" value="ABC_SmlMolc_Importer"/>
</dbReference>
<proteinExistence type="predicted"/>